<protein>
    <submittedName>
        <fullName evidence="6">Maltodextrin glucosidase</fullName>
        <ecNumber evidence="6">3.2.1.20</ecNumber>
    </submittedName>
</protein>
<evidence type="ECO:0000259" key="5">
    <source>
        <dbReference type="SMART" id="SM00642"/>
    </source>
</evidence>
<dbReference type="SUPFAM" id="SSF81296">
    <property type="entry name" value="E set domains"/>
    <property type="match status" value="1"/>
</dbReference>
<dbReference type="RefSeq" id="WP_017821377.1">
    <property type="nucleotide sequence ID" value="NZ_CAJDZC010000007.1"/>
</dbReference>
<dbReference type="EMBL" id="CP017902">
    <property type="protein sequence ID" value="ARP18965.1"/>
    <property type="molecule type" value="Genomic_DNA"/>
</dbReference>
<dbReference type="NCBIfam" id="NF008051">
    <property type="entry name" value="PRK10785.1"/>
    <property type="match status" value="1"/>
</dbReference>
<dbReference type="PIRSF" id="PIRSF036918">
    <property type="entry name" value="Maltodextrin_glucosidase"/>
    <property type="match status" value="1"/>
</dbReference>
<evidence type="ECO:0000313" key="7">
    <source>
        <dbReference type="EMBL" id="PNP27420.1"/>
    </source>
</evidence>
<evidence type="ECO:0000256" key="2">
    <source>
        <dbReference type="ARBA" id="ARBA00023295"/>
    </source>
</evidence>
<dbReference type="InterPro" id="IPR013783">
    <property type="entry name" value="Ig-like_fold"/>
</dbReference>
<evidence type="ECO:0000256" key="4">
    <source>
        <dbReference type="PIRSR" id="PIRSR036918-51"/>
    </source>
</evidence>
<evidence type="ECO:0000313" key="6">
    <source>
        <dbReference type="EMBL" id="ARP18965.1"/>
    </source>
</evidence>
<dbReference type="Gene3D" id="2.60.40.10">
    <property type="entry name" value="Immunoglobulins"/>
    <property type="match status" value="1"/>
</dbReference>
<evidence type="ECO:0000256" key="1">
    <source>
        <dbReference type="ARBA" id="ARBA00022801"/>
    </source>
</evidence>
<dbReference type="EC" id="3.2.1.20" evidence="6"/>
<dbReference type="SMART" id="SM00642">
    <property type="entry name" value="Aamy"/>
    <property type="match status" value="1"/>
</dbReference>
<dbReference type="GO" id="GO:0005975">
    <property type="term" value="P:carbohydrate metabolic process"/>
    <property type="evidence" value="ECO:0007669"/>
    <property type="project" value="InterPro"/>
</dbReference>
<dbReference type="InterPro" id="IPR017069">
    <property type="entry name" value="MalZ"/>
</dbReference>
<feature type="active site" description="Proton donor" evidence="3">
    <location>
        <position position="371"/>
    </location>
</feature>
<dbReference type="PANTHER" id="PTHR10357:SF210">
    <property type="entry name" value="MALTODEXTRIN GLUCOSIDASE"/>
    <property type="match status" value="1"/>
</dbReference>
<dbReference type="Pfam" id="PF02903">
    <property type="entry name" value="Alpha-amylase_N"/>
    <property type="match status" value="1"/>
</dbReference>
<reference evidence="6" key="1">
    <citation type="submission" date="2016-10" db="EMBL/GenBank/DDBJ databases">
        <title>The High Quality Genome of Vibrio alginolyticus K01M1.</title>
        <authorList>
            <person name="Wendling C."/>
            <person name="Chibani C.M."/>
            <person name="Hertel R."/>
            <person name="Sproer C."/>
            <person name="Bunk B."/>
            <person name="Overmann J."/>
            <person name="Roth O."/>
            <person name="Liesegang H."/>
        </authorList>
    </citation>
    <scope>NUCLEOTIDE SEQUENCE</scope>
    <source>
        <strain evidence="6">K05K4</strain>
    </source>
</reference>
<dbReference type="Gene3D" id="3.20.20.80">
    <property type="entry name" value="Glycosidases"/>
    <property type="match status" value="1"/>
</dbReference>
<reference evidence="7 8" key="2">
    <citation type="submission" date="2017-12" db="EMBL/GenBank/DDBJ databases">
        <title>FDA dAtabase for Regulatory Grade micrObial Sequences (FDA-ARGOS): Supporting development and validation of Infectious Disease Dx tests.</title>
        <authorList>
            <person name="Hoffmann M."/>
            <person name="Allard M."/>
            <person name="Evans P."/>
            <person name="Brown E."/>
            <person name="Tallon L.J."/>
            <person name="Sadzewicz L."/>
            <person name="Sengamalay N."/>
            <person name="Ott S."/>
            <person name="Godinez A."/>
            <person name="Nagaraj S."/>
            <person name="Vavikolanu K."/>
            <person name="Aluvathingal J."/>
            <person name="Nadendla S."/>
            <person name="Hobson J."/>
            <person name="Sichtig H."/>
        </authorList>
    </citation>
    <scope>NUCLEOTIDE SEQUENCE [LARGE SCALE GENOMIC DNA]</scope>
    <source>
        <strain evidence="8">ATCC 17749</strain>
        <strain evidence="7">FDAARGOS_97</strain>
    </source>
</reference>
<keyword evidence="1 6" id="KW-0378">Hydrolase</keyword>
<dbReference type="InterPro" id="IPR004185">
    <property type="entry name" value="Glyco_hydro_13_lg-like_dom"/>
</dbReference>
<dbReference type="SUPFAM" id="SSF51445">
    <property type="entry name" value="(Trans)glycosidases"/>
    <property type="match status" value="1"/>
</dbReference>
<dbReference type="Gene3D" id="2.60.40.1180">
    <property type="entry name" value="Golgi alpha-mannosidase II"/>
    <property type="match status" value="1"/>
</dbReference>
<dbReference type="InterPro" id="IPR013780">
    <property type="entry name" value="Glyco_hydro_b"/>
</dbReference>
<organism evidence="6">
    <name type="scientific">Vibrio alginolyticus</name>
    <dbReference type="NCBI Taxonomy" id="663"/>
    <lineage>
        <taxon>Bacteria</taxon>
        <taxon>Pseudomonadati</taxon>
        <taxon>Pseudomonadota</taxon>
        <taxon>Gammaproteobacteria</taxon>
        <taxon>Vibrionales</taxon>
        <taxon>Vibrionaceae</taxon>
        <taxon>Vibrio</taxon>
    </lineage>
</organism>
<evidence type="ECO:0000256" key="3">
    <source>
        <dbReference type="PIRSR" id="PIRSR036918-50"/>
    </source>
</evidence>
<dbReference type="CDD" id="cd11338">
    <property type="entry name" value="AmyAc_CMD"/>
    <property type="match status" value="1"/>
</dbReference>
<accession>A0A1W6TT18</accession>
<keyword evidence="8" id="KW-1185">Reference proteome</keyword>
<keyword evidence="2 6" id="KW-0326">Glycosidase</keyword>
<dbReference type="PANTHER" id="PTHR10357">
    <property type="entry name" value="ALPHA-AMYLASE FAMILY MEMBER"/>
    <property type="match status" value="1"/>
</dbReference>
<name>A0A1W6TT18_VIBAL</name>
<dbReference type="InterPro" id="IPR006047">
    <property type="entry name" value="GH13_cat_dom"/>
</dbReference>
<dbReference type="CDD" id="cd02857">
    <property type="entry name" value="E_set_CDase_PDE_N"/>
    <property type="match status" value="1"/>
</dbReference>
<dbReference type="AlphaFoldDB" id="A0A1W6TT18"/>
<gene>
    <name evidence="6" type="primary">malZ</name>
    <name evidence="7" type="ORF">AL553_013700</name>
    <name evidence="6" type="ORF">K05K4_21350</name>
</gene>
<feature type="active site" description="Nucleophile" evidence="3">
    <location>
        <position position="334"/>
    </location>
</feature>
<proteinExistence type="predicted"/>
<feature type="site" description="Transition state stabilizer" evidence="4">
    <location>
        <position position="446"/>
    </location>
</feature>
<dbReference type="InterPro" id="IPR017853">
    <property type="entry name" value="GH"/>
</dbReference>
<sequence>MNLPFIFHSQTIDGLAFNDEQVTVRLKTETLDFDSVYVRIEPDNEEYLVDMAQVGTAGELLLWEASFRPNQDRDVTHYVFKLLKDGQQYWLDARGVQKRIPPKEFHFKLNVEHQPPSWVQEQVFYQIFPDRFSASKSESDIRHAYAQYDSASIVKAWGDAVGSHQNTGAREFFGGDLKGVEQKLDYLEQLGVTALYFNPIFSSPSNHKYDTTDYFTVDPMFGTNDQFAELCEKIRGKNMKIVLDAVFNHTSVHHPWFDIHQKGEGAYGNPQSKFRDYYFFEGETNHYIGWKGIGNLPVLNFENEQVRDYIYQSEDSVIKYWLKPPYLVDGWRFDVIHMLGEGDGAKNNAHYVAAFRNATKSVNPNAYVLGEHFFEATQWLQGDQEDGAMNYYGFAHPVRAFIARQDIVYDPINIDGLEFKAWLDEARVKIPFSNQLSQLNQLDSHDTARFITLVDGDKRKMNIALAMLMTYVGTPCIYYGSEVGLEGGLDPDNRRCFPWNEIESSQWLSLYQQWIKIRKQCKPLQSGCIQWLHCTNNQLAYARVLGREAVVVMINLSGNECSIDLPMWQLGLEVSQVVSLLGDTEQVDYKGHISVNMSAQSCKLWRLK</sequence>
<dbReference type="Proteomes" id="UP000054316">
    <property type="component" value="Unassembled WGS sequence"/>
</dbReference>
<dbReference type="EMBL" id="LOSN02000001">
    <property type="protein sequence ID" value="PNP27420.1"/>
    <property type="molecule type" value="Genomic_DNA"/>
</dbReference>
<feature type="domain" description="Glycosyl hydrolase family 13 catalytic" evidence="5">
    <location>
        <begin position="126"/>
        <end position="518"/>
    </location>
</feature>
<dbReference type="GO" id="GO:0005737">
    <property type="term" value="C:cytoplasm"/>
    <property type="evidence" value="ECO:0007669"/>
    <property type="project" value="InterPro"/>
</dbReference>
<evidence type="ECO:0000313" key="8">
    <source>
        <dbReference type="Proteomes" id="UP000054316"/>
    </source>
</evidence>
<dbReference type="Pfam" id="PF00128">
    <property type="entry name" value="Alpha-amylase"/>
    <property type="match status" value="1"/>
</dbReference>
<dbReference type="SUPFAM" id="SSF51011">
    <property type="entry name" value="Glycosyl hydrolase domain"/>
    <property type="match status" value="1"/>
</dbReference>
<dbReference type="InterPro" id="IPR014756">
    <property type="entry name" value="Ig_E-set"/>
</dbReference>
<dbReference type="GO" id="GO:0004558">
    <property type="term" value="F:alpha-1,4-glucosidase activity"/>
    <property type="evidence" value="ECO:0007669"/>
    <property type="project" value="UniProtKB-EC"/>
</dbReference>